<protein>
    <submittedName>
        <fullName evidence="4">Uncharacterized protein LOC103509380</fullName>
    </submittedName>
</protein>
<dbReference type="GeneID" id="103509380"/>
<keyword evidence="3" id="KW-1185">Reference proteome</keyword>
<dbReference type="Pfam" id="PF21549">
    <property type="entry name" value="PRDM2_PR"/>
    <property type="match status" value="1"/>
</dbReference>
<keyword evidence="1" id="KW-0479">Metal-binding</keyword>
<evidence type="ECO:0000259" key="2">
    <source>
        <dbReference type="PROSITE" id="PS50157"/>
    </source>
</evidence>
<gene>
    <name evidence="4" type="primary">LOC103509380</name>
</gene>
<dbReference type="InterPro" id="IPR013087">
    <property type="entry name" value="Znf_C2H2_type"/>
</dbReference>
<evidence type="ECO:0000313" key="4">
    <source>
        <dbReference type="RefSeq" id="XP_017299659.1"/>
    </source>
</evidence>
<dbReference type="InterPro" id="IPR001214">
    <property type="entry name" value="SET_dom"/>
</dbReference>
<accession>A0A1S4EC47</accession>
<keyword evidence="1" id="KW-0863">Zinc-finger</keyword>
<dbReference type="Proteomes" id="UP000079169">
    <property type="component" value="Unplaced"/>
</dbReference>
<dbReference type="RefSeq" id="XP_017299659.1">
    <property type="nucleotide sequence ID" value="XM_017444170.1"/>
</dbReference>
<dbReference type="InterPro" id="IPR046341">
    <property type="entry name" value="SET_dom_sf"/>
</dbReference>
<dbReference type="KEGG" id="dci:103509380"/>
<dbReference type="GO" id="GO:0008276">
    <property type="term" value="F:protein methyltransferase activity"/>
    <property type="evidence" value="ECO:0007669"/>
    <property type="project" value="UniProtKB-ARBA"/>
</dbReference>
<dbReference type="PROSITE" id="PS00028">
    <property type="entry name" value="ZINC_FINGER_C2H2_1"/>
    <property type="match status" value="1"/>
</dbReference>
<evidence type="ECO:0000256" key="1">
    <source>
        <dbReference type="PROSITE-ProRule" id="PRU00042"/>
    </source>
</evidence>
<dbReference type="SMART" id="SM00355">
    <property type="entry name" value="ZnF_C2H2"/>
    <property type="match status" value="5"/>
</dbReference>
<dbReference type="Gene3D" id="3.30.160.60">
    <property type="entry name" value="Classic Zinc Finger"/>
    <property type="match status" value="1"/>
</dbReference>
<proteinExistence type="predicted"/>
<evidence type="ECO:0000313" key="3">
    <source>
        <dbReference type="Proteomes" id="UP000079169"/>
    </source>
</evidence>
<sequence>MYGHFEIFYYNTTFIDAVKIYGNTYIVDLDALKHINVLTIIFQIRTNFGKKVNKEDCSADKGNYWQIPGSDNQYVDLLDKSKANFMAYINCARNNREENLIRYFNETDQKFYFKAKIVIPKYTELLVDYGPEFRKTIGINDVDYQRPRTLRKKIFLCTKCLRASYTPVGLMPNHYCPVPTKEEDLWSKVLQNKTIVQKQVRRHEKNNPKAFKTVYECNVCLTSKNATKQLNEKDMKMHFLRKHQNITEINPKTLIRDDFIQLNKLCHRYYKCNICANESAGLNWTKTEPRPKESLEFEEFVKMLSREQKKMKERARQEDSVNEMHDVLVNFDREEAPITEKLELTSLHMSNTSVTQKKYKINKKFFYKSRDALQCHFKTKHMPLVNITDVRVMKYRGAPHECSLCGNQTIREQLDIDHHVDYHLNFTEMFDGGLLQLDYRTKKFNAPYIENFNFSHLFCTRCNQYIDTNKSHEPEPHELLAHKLDHINLHILGYQDYVKRKTVQIENRPLKFVSYSTDLNCQLCNFSSPNTSSIIQHLASNHSLAPHHLLTHIPRSLKPRYACPKCNETFNSHADFIDHVTKVHETYYYCQCCGKTNYYRANHLRHMVKFHNNSTATVLYDDWDKVEKLWTSISEPGESQEPTFGTDVFTVDSEDYTDPTYPHIMLDSPGN</sequence>
<feature type="domain" description="C2H2-type" evidence="2">
    <location>
        <begin position="588"/>
        <end position="616"/>
    </location>
</feature>
<name>A0A1S4EC47_DIACI</name>
<keyword evidence="1" id="KW-0862">Zinc</keyword>
<organism evidence="3 4">
    <name type="scientific">Diaphorina citri</name>
    <name type="common">Asian citrus psyllid</name>
    <dbReference type="NCBI Taxonomy" id="121845"/>
    <lineage>
        <taxon>Eukaryota</taxon>
        <taxon>Metazoa</taxon>
        <taxon>Ecdysozoa</taxon>
        <taxon>Arthropoda</taxon>
        <taxon>Hexapoda</taxon>
        <taxon>Insecta</taxon>
        <taxon>Pterygota</taxon>
        <taxon>Neoptera</taxon>
        <taxon>Paraneoptera</taxon>
        <taxon>Hemiptera</taxon>
        <taxon>Sternorrhyncha</taxon>
        <taxon>Psylloidea</taxon>
        <taxon>Psyllidae</taxon>
        <taxon>Diaphorininae</taxon>
        <taxon>Diaphorina</taxon>
    </lineage>
</organism>
<feature type="domain" description="C2H2-type" evidence="2">
    <location>
        <begin position="561"/>
        <end position="584"/>
    </location>
</feature>
<dbReference type="PROSITE" id="PS50157">
    <property type="entry name" value="ZINC_FINGER_C2H2_2"/>
    <property type="match status" value="2"/>
</dbReference>
<dbReference type="GO" id="GO:0008170">
    <property type="term" value="F:N-methyltransferase activity"/>
    <property type="evidence" value="ECO:0007669"/>
    <property type="project" value="UniProtKB-ARBA"/>
</dbReference>
<dbReference type="PaxDb" id="121845-A0A1S4EC47"/>
<dbReference type="GO" id="GO:0008270">
    <property type="term" value="F:zinc ion binding"/>
    <property type="evidence" value="ECO:0007669"/>
    <property type="project" value="UniProtKB-KW"/>
</dbReference>
<reference evidence="4" key="1">
    <citation type="submission" date="2025-08" db="UniProtKB">
        <authorList>
            <consortium name="RefSeq"/>
        </authorList>
    </citation>
    <scope>IDENTIFICATION</scope>
</reference>
<dbReference type="Gene3D" id="2.170.270.10">
    <property type="entry name" value="SET domain"/>
    <property type="match status" value="1"/>
</dbReference>
<dbReference type="AlphaFoldDB" id="A0A1S4EC47"/>
<dbReference type="STRING" id="121845.A0A1S4EC47"/>
<dbReference type="GO" id="GO:0008757">
    <property type="term" value="F:S-adenosylmethionine-dependent methyltransferase activity"/>
    <property type="evidence" value="ECO:0007669"/>
    <property type="project" value="UniProtKB-ARBA"/>
</dbReference>